<accession>A0AAV9ZH68</accession>
<comment type="caution">
    <text evidence="2">The sequence shown here is derived from an EMBL/GenBank/DDBJ whole genome shotgun (WGS) entry which is preliminary data.</text>
</comment>
<reference evidence="2 3" key="1">
    <citation type="journal article" date="2024" name="J Genomics">
        <title>Draft genome sequencing and assembly of Favolaschia claudopus CIRM-BRFM 2984 isolated from oak limbs.</title>
        <authorList>
            <person name="Navarro D."/>
            <person name="Drula E."/>
            <person name="Chaduli D."/>
            <person name="Cazenave R."/>
            <person name="Ahrendt S."/>
            <person name="Wang J."/>
            <person name="Lipzen A."/>
            <person name="Daum C."/>
            <person name="Barry K."/>
            <person name="Grigoriev I.V."/>
            <person name="Favel A."/>
            <person name="Rosso M.N."/>
            <person name="Martin F."/>
        </authorList>
    </citation>
    <scope>NUCLEOTIDE SEQUENCE [LARGE SCALE GENOMIC DNA]</scope>
    <source>
        <strain evidence="2 3">CIRM-BRFM 2984</strain>
    </source>
</reference>
<sequence>MSLRKVIEKSPKDINRSPEPRWRQARTAAQVNAELWFDASRGSGEAWVDREGRVFDFNFKSKQEERECQYSFTVVVAPQHATGNDVHPINYHIMKTVDGLDRVWRGNVLVFKRGKSRNRPFVDIQPADIVALEWVIPKLVAAQFGSCPLTHLTGYSSKRSRPISKETTGTSRTVMVNVPYRKTKRLPPHDFWSQSDIVLYMLRFLALIDILRFSHVDRACSMYAKEYLKCRTYRYTSPFFTECPGFVPPSHEQGHSSLFEGFFRVLERTHSWIVGSVALAVASTLSDVPSPDNLNVISYYENFDAWETFMTKESGFVLEDRSWSAGPYISSGGWRLIFRHTAMPVGTGRAGCLVQAVGATSRPENAANSYLGANFSKARQYLQLPMCDFFARHATDSKVPQIPPEFSRNARVKYKLKGHARLFADAWNANAKYLTIEGTVKERTQIIKESKMRVALSLDASHEQAKFFTAETKTVRVRNRWQVDGRIDVESSMHRRRVYVKTTFRAWRGYDWPLKETSQAGGAHQSKCGRAQTGRVLPRRRYKLKRVSLTSNIRRYGQGEKLRCNVRKGQPGVLSVYEGETPSVFSLRSRYTTRNPRARQGTASDH</sequence>
<dbReference type="Proteomes" id="UP001362999">
    <property type="component" value="Unassembled WGS sequence"/>
</dbReference>
<evidence type="ECO:0000256" key="1">
    <source>
        <dbReference type="SAM" id="MobiDB-lite"/>
    </source>
</evidence>
<evidence type="ECO:0000313" key="3">
    <source>
        <dbReference type="Proteomes" id="UP001362999"/>
    </source>
</evidence>
<protein>
    <submittedName>
        <fullName evidence="2">Uncharacterized protein</fullName>
    </submittedName>
</protein>
<gene>
    <name evidence="2" type="ORF">R3P38DRAFT_2807968</name>
</gene>
<keyword evidence="3" id="KW-1185">Reference proteome</keyword>
<proteinExistence type="predicted"/>
<name>A0AAV9ZH68_9AGAR</name>
<evidence type="ECO:0000313" key="2">
    <source>
        <dbReference type="EMBL" id="KAK6981479.1"/>
    </source>
</evidence>
<dbReference type="AlphaFoldDB" id="A0AAV9ZH68"/>
<dbReference type="EMBL" id="JAWWNJ010000149">
    <property type="protein sequence ID" value="KAK6981479.1"/>
    <property type="molecule type" value="Genomic_DNA"/>
</dbReference>
<feature type="region of interest" description="Disordered" evidence="1">
    <location>
        <begin position="1"/>
        <end position="21"/>
    </location>
</feature>
<organism evidence="2 3">
    <name type="scientific">Favolaschia claudopus</name>
    <dbReference type="NCBI Taxonomy" id="2862362"/>
    <lineage>
        <taxon>Eukaryota</taxon>
        <taxon>Fungi</taxon>
        <taxon>Dikarya</taxon>
        <taxon>Basidiomycota</taxon>
        <taxon>Agaricomycotina</taxon>
        <taxon>Agaricomycetes</taxon>
        <taxon>Agaricomycetidae</taxon>
        <taxon>Agaricales</taxon>
        <taxon>Marasmiineae</taxon>
        <taxon>Mycenaceae</taxon>
        <taxon>Favolaschia</taxon>
    </lineage>
</organism>